<keyword evidence="3" id="KW-1185">Reference proteome</keyword>
<dbReference type="Proteomes" id="UP000327493">
    <property type="component" value="Chromosome 12"/>
</dbReference>
<evidence type="ECO:0000313" key="2">
    <source>
        <dbReference type="EMBL" id="KAA8587411.1"/>
    </source>
</evidence>
<feature type="signal peptide" evidence="1">
    <location>
        <begin position="1"/>
        <end position="20"/>
    </location>
</feature>
<dbReference type="AlphaFoldDB" id="A0A5J5D764"/>
<proteinExistence type="predicted"/>
<keyword evidence="1" id="KW-0732">Signal</keyword>
<evidence type="ECO:0000313" key="3">
    <source>
        <dbReference type="Proteomes" id="UP000327493"/>
    </source>
</evidence>
<gene>
    <name evidence="2" type="ORF">FQN60_016273</name>
</gene>
<protein>
    <submittedName>
        <fullName evidence="2">Uncharacterized protein</fullName>
    </submittedName>
</protein>
<name>A0A5J5D764_9PERO</name>
<comment type="caution">
    <text evidence="2">The sequence shown here is derived from an EMBL/GenBank/DDBJ whole genome shotgun (WGS) entry which is preliminary data.</text>
</comment>
<feature type="chain" id="PRO_5023848449" evidence="1">
    <location>
        <begin position="21"/>
        <end position="238"/>
    </location>
</feature>
<dbReference type="EMBL" id="VOFY01000012">
    <property type="protein sequence ID" value="KAA8587411.1"/>
    <property type="molecule type" value="Genomic_DNA"/>
</dbReference>
<sequence length="238" mass="26440">MMKNFEWAWIFVMLLDGCSEDKGVICGAYAERKNSLVVLLVVSFSSDTVGSNLELFSEASPETYSRVCVDQWMRMKSWRRGPRLTEEKSEEREPLGVKVHKRTGIALPAPLRTGVLSLTSGCPLSKNPDGLDTHIGEVLFTHTQIHRDTHKAAWPCFSPSEGGLTLQEGSPSSCHRHFSPPPLVCLPRLHWLLLSRLPLTGSVIVQGSGEVGWVDVATVIEEATTHKIIEPGLKWEKK</sequence>
<evidence type="ECO:0000256" key="1">
    <source>
        <dbReference type="SAM" id="SignalP"/>
    </source>
</evidence>
<accession>A0A5J5D764</accession>
<organism evidence="2 3">
    <name type="scientific">Etheostoma spectabile</name>
    <name type="common">orangethroat darter</name>
    <dbReference type="NCBI Taxonomy" id="54343"/>
    <lineage>
        <taxon>Eukaryota</taxon>
        <taxon>Metazoa</taxon>
        <taxon>Chordata</taxon>
        <taxon>Craniata</taxon>
        <taxon>Vertebrata</taxon>
        <taxon>Euteleostomi</taxon>
        <taxon>Actinopterygii</taxon>
        <taxon>Neopterygii</taxon>
        <taxon>Teleostei</taxon>
        <taxon>Neoteleostei</taxon>
        <taxon>Acanthomorphata</taxon>
        <taxon>Eupercaria</taxon>
        <taxon>Perciformes</taxon>
        <taxon>Percoidei</taxon>
        <taxon>Percidae</taxon>
        <taxon>Etheostomatinae</taxon>
        <taxon>Etheostoma</taxon>
    </lineage>
</organism>
<reference evidence="2 3" key="1">
    <citation type="submission" date="2019-08" db="EMBL/GenBank/DDBJ databases">
        <title>A chromosome-level genome assembly, high-density linkage maps, and genome scans reveal the genomic architecture of hybrid incompatibilities underlying speciation via character displacement in darters (Percidae: Etheostominae).</title>
        <authorList>
            <person name="Moran R.L."/>
            <person name="Catchen J.M."/>
            <person name="Fuller R.C."/>
        </authorList>
    </citation>
    <scope>NUCLEOTIDE SEQUENCE [LARGE SCALE GENOMIC DNA]</scope>
    <source>
        <strain evidence="2">EspeVRDwgs_2016</strain>
        <tissue evidence="2">Muscle</tissue>
    </source>
</reference>